<dbReference type="PRINTS" id="PR00320">
    <property type="entry name" value="GPROTEINBRPT"/>
</dbReference>
<feature type="repeat" description="WD" evidence="3">
    <location>
        <begin position="1352"/>
        <end position="1385"/>
    </location>
</feature>
<dbReference type="InterPro" id="IPR007111">
    <property type="entry name" value="NACHT_NTPase"/>
</dbReference>
<dbReference type="CDD" id="cd00200">
    <property type="entry name" value="WD40"/>
    <property type="match status" value="2"/>
</dbReference>
<dbReference type="Pfam" id="PF17100">
    <property type="entry name" value="NACHT_N"/>
    <property type="match status" value="1"/>
</dbReference>
<dbReference type="PROSITE" id="PS00678">
    <property type="entry name" value="WD_REPEATS_1"/>
    <property type="match status" value="2"/>
</dbReference>
<dbReference type="Gene3D" id="3.40.50.300">
    <property type="entry name" value="P-loop containing nucleotide triphosphate hydrolases"/>
    <property type="match status" value="1"/>
</dbReference>
<evidence type="ECO:0000313" key="6">
    <source>
        <dbReference type="EMBL" id="KAK4496437.1"/>
    </source>
</evidence>
<protein>
    <recommendedName>
        <fullName evidence="5">NACHT domain-containing protein</fullName>
    </recommendedName>
</protein>
<dbReference type="Gene3D" id="2.130.10.10">
    <property type="entry name" value="YVTN repeat-like/Quinoprotein amine dehydrogenase"/>
    <property type="match status" value="3"/>
</dbReference>
<dbReference type="SUPFAM" id="SSF50978">
    <property type="entry name" value="WD40 repeat-like"/>
    <property type="match status" value="2"/>
</dbReference>
<feature type="repeat" description="WD" evidence="3">
    <location>
        <begin position="1278"/>
        <end position="1309"/>
    </location>
</feature>
<dbReference type="PANTHER" id="PTHR19879:SF9">
    <property type="entry name" value="TRANSCRIPTION INITIATION FACTOR TFIID SUBUNIT 5"/>
    <property type="match status" value="1"/>
</dbReference>
<dbReference type="SUPFAM" id="SSF52540">
    <property type="entry name" value="P-loop containing nucleoside triphosphate hydrolases"/>
    <property type="match status" value="1"/>
</dbReference>
<feature type="domain" description="NACHT" evidence="5">
    <location>
        <begin position="406"/>
        <end position="561"/>
    </location>
</feature>
<dbReference type="InterPro" id="IPR015943">
    <property type="entry name" value="WD40/YVTN_repeat-like_dom_sf"/>
</dbReference>
<dbReference type="PROSITE" id="PS50837">
    <property type="entry name" value="NACHT"/>
    <property type="match status" value="1"/>
</dbReference>
<dbReference type="InterPro" id="IPR056884">
    <property type="entry name" value="NPHP3-like_N"/>
</dbReference>
<evidence type="ECO:0000256" key="1">
    <source>
        <dbReference type="ARBA" id="ARBA00022574"/>
    </source>
</evidence>
<dbReference type="InterPro" id="IPR019775">
    <property type="entry name" value="WD40_repeat_CS"/>
</dbReference>
<keyword evidence="1 3" id="KW-0853">WD repeat</keyword>
<feature type="repeat" description="WD" evidence="3">
    <location>
        <begin position="956"/>
        <end position="992"/>
    </location>
</feature>
<dbReference type="InterPro" id="IPR027417">
    <property type="entry name" value="P-loop_NTPase"/>
</dbReference>
<evidence type="ECO:0000313" key="7">
    <source>
        <dbReference type="Proteomes" id="UP001305779"/>
    </source>
</evidence>
<evidence type="ECO:0000256" key="2">
    <source>
        <dbReference type="ARBA" id="ARBA00022737"/>
    </source>
</evidence>
<feature type="compositionally biased region" description="Low complexity" evidence="4">
    <location>
        <begin position="11"/>
        <end position="26"/>
    </location>
</feature>
<feature type="region of interest" description="Disordered" evidence="4">
    <location>
        <begin position="1"/>
        <end position="62"/>
    </location>
</feature>
<dbReference type="InterPro" id="IPR036322">
    <property type="entry name" value="WD40_repeat_dom_sf"/>
</dbReference>
<name>A0ABR0E4T1_ZASCE</name>
<dbReference type="Pfam" id="PF24883">
    <property type="entry name" value="NPHP3_N"/>
    <property type="match status" value="1"/>
</dbReference>
<feature type="repeat" description="WD" evidence="3">
    <location>
        <begin position="1310"/>
        <end position="1351"/>
    </location>
</feature>
<accession>A0ABR0E4T1</accession>
<keyword evidence="2" id="KW-0677">Repeat</keyword>
<feature type="repeat" description="WD" evidence="3">
    <location>
        <begin position="1180"/>
        <end position="1221"/>
    </location>
</feature>
<evidence type="ECO:0000259" key="5">
    <source>
        <dbReference type="PROSITE" id="PS50837"/>
    </source>
</evidence>
<dbReference type="EMBL" id="JAXOVC010000010">
    <property type="protein sequence ID" value="KAK4496437.1"/>
    <property type="molecule type" value="Genomic_DNA"/>
</dbReference>
<proteinExistence type="predicted"/>
<sequence length="1573" mass="177093">MGLRKLFSRKAGAATTSPSTTSHVAAIVDNTPQAPAPEPGTASVPTTSRSDGRDKTPQLEELPSYSLRLWNTAYNELEGDRDDSAFVKAYKTTLADRLAAMEIERDPAQATLDPKTRDHHHEEVKARILKELCDDKQRQKHLTYFVKEGKDKVERSSKAVKWTGAFASTVLSAKPVMDIVLQVPQAAPAALPWAGVCLGMEILANPDKSLQANLEGIEYVCERMEWYNALCNFISEDRSDEFGQSSLQRNDIEIALEKRLVNLYRAILLYQMKSVCMYYKRRGLVFLQNLGLSNEWDAHRQSVTDAEKVWERASVQHGREEAKKDSRRILQAITNQSQMQERIHIEERDRTDLKHLFVLNPEDDLANIEEERGPLLADVYSWILDKDQYTSFAYSTSTKDDLMQSQLLWIKGHAGRGKTMLVMGVIRDLSARFKRSLRHTGSCPALAYFFCDYKSDEKFRSAVAILRSLIWMLLRRQPELIQHLRDERGLVDNDSLFNDDNRAWATAKRMFESMIADSNFRQSYLVVDALDECDKDKDKFLKLVSISLRNCPKISWLISSRQEIDVLATLKKDVDLTERNVLDLGSMNMEQSVNKFVEHKISTLKSREGYDEHRLKAVSDHIRGNHENTFLWVALVFRVLDGKDEDELSPLNGVDAVEFVRTMPPGLTELYGRIMDRINKKIGRDSERCKAVLAAVALSRRPPSFSELATMTGLQDESMTRISARKCGSFLVTGSEGVHLLHKSAKDYLLQEGLNKDRRLGITESLAHFDITERCLNAMRQTYQSRRSSRHHKPFPEEELSRLSYSLSYWPHHFDTAMQNRAETQDEDLRTINDLCKITYDFLKKHFLHWFECVNVTHEAAEAVRSLKMVQSTVQSLANAEPDFAKFLTDAVKFMIANWNLVESSPNQLYGAALAFESASSEIGKLFWEQRLPFIKTVWSSPNLEVSTLRRLQCVDEVETLALSRDGTKLASATTGGRIQIWDVETATPLYTLRNIAENSHPNGRVHRSEDEWDPAFLLAFSADGAMLATGSKGGFLAVDTLETRSGQTLSTVMKRVNAIALSADRRILAAGGWKQDRAVIPVIALWDLESGGTKFVSHDDDVLSLTFLGDCTLASYSSWGLGLRLWNGKTGLFQHQLDKSDRCGCFALSHDDKTLAWVDHHTSVKTWNKALSDARPRNIGKDNSNVNALIFSPDSRTIASISFDGMMRLWNAATGLQESSFKVATFLVGYAAYIMGSSRLAIASINSSSVEIQTVETDKTDKPQKEPSVRPPKFACLCFSSDGQTLASGSFDGGIQLWAVTTSRLIKRLEGHQEGVTSVVFSPDGKFLVSGSSDRTVRIWDLGSEEGMSRVLSHDSRIDSVAISADGSIMASGDKKGTIGLWNMPADHLDPVLLQKWTGPTEGISSMIFSHDCKYLASWAGNYVDNLKIVHIWDMAGRLEREVMLGTSRIGHPKSFSLDDSRLEYQHASVDFKEAEIAILTPPPEVALSVDEGWVRRGRRKLLYLPAGPPPYYEWRDNGQTVALVNDADGVTVIEFDFEAAGSDYVYDVESEEEYKERGRYHNWTLTSDDKK</sequence>
<dbReference type="PANTHER" id="PTHR19879">
    <property type="entry name" value="TRANSCRIPTION INITIATION FACTOR TFIID"/>
    <property type="match status" value="1"/>
</dbReference>
<organism evidence="6 7">
    <name type="scientific">Zasmidium cellare</name>
    <name type="common">Wine cellar mold</name>
    <name type="synonym">Racodium cellare</name>
    <dbReference type="NCBI Taxonomy" id="395010"/>
    <lineage>
        <taxon>Eukaryota</taxon>
        <taxon>Fungi</taxon>
        <taxon>Dikarya</taxon>
        <taxon>Ascomycota</taxon>
        <taxon>Pezizomycotina</taxon>
        <taxon>Dothideomycetes</taxon>
        <taxon>Dothideomycetidae</taxon>
        <taxon>Mycosphaerellales</taxon>
        <taxon>Mycosphaerellaceae</taxon>
        <taxon>Zasmidium</taxon>
    </lineage>
</organism>
<evidence type="ECO:0000256" key="4">
    <source>
        <dbReference type="SAM" id="MobiDB-lite"/>
    </source>
</evidence>
<gene>
    <name evidence="6" type="ORF">PRZ48_012417</name>
</gene>
<dbReference type="Proteomes" id="UP001305779">
    <property type="component" value="Unassembled WGS sequence"/>
</dbReference>
<dbReference type="SMART" id="SM00320">
    <property type="entry name" value="WD40"/>
    <property type="match status" value="9"/>
</dbReference>
<keyword evidence="7" id="KW-1185">Reference proteome</keyword>
<dbReference type="Pfam" id="PF00400">
    <property type="entry name" value="WD40"/>
    <property type="match status" value="4"/>
</dbReference>
<dbReference type="PROSITE" id="PS50294">
    <property type="entry name" value="WD_REPEATS_REGION"/>
    <property type="match status" value="3"/>
</dbReference>
<dbReference type="InterPro" id="IPR031359">
    <property type="entry name" value="NACHT_N"/>
</dbReference>
<dbReference type="InterPro" id="IPR001680">
    <property type="entry name" value="WD40_rpt"/>
</dbReference>
<dbReference type="PROSITE" id="PS50082">
    <property type="entry name" value="WD_REPEATS_2"/>
    <property type="match status" value="5"/>
</dbReference>
<evidence type="ECO:0000256" key="3">
    <source>
        <dbReference type="PROSITE-ProRule" id="PRU00221"/>
    </source>
</evidence>
<reference evidence="6 7" key="1">
    <citation type="journal article" date="2023" name="G3 (Bethesda)">
        <title>A chromosome-level genome assembly of Zasmidium syzygii isolated from banana leaves.</title>
        <authorList>
            <person name="van Westerhoven A.C."/>
            <person name="Mehrabi R."/>
            <person name="Talebi R."/>
            <person name="Steentjes M.B.F."/>
            <person name="Corcolon B."/>
            <person name="Chong P.A."/>
            <person name="Kema G.H.J."/>
            <person name="Seidl M.F."/>
        </authorList>
    </citation>
    <scope>NUCLEOTIDE SEQUENCE [LARGE SCALE GENOMIC DNA]</scope>
    <source>
        <strain evidence="6 7">P124</strain>
    </source>
</reference>
<dbReference type="InterPro" id="IPR020472">
    <property type="entry name" value="WD40_PAC1"/>
</dbReference>
<comment type="caution">
    <text evidence="6">The sequence shown here is derived from an EMBL/GenBank/DDBJ whole genome shotgun (WGS) entry which is preliminary data.</text>
</comment>